<feature type="binding site" evidence="7">
    <location>
        <position position="100"/>
    </location>
    <ligand>
        <name>Zn(2+)</name>
        <dbReference type="ChEBI" id="CHEBI:29105"/>
    </ligand>
</feature>
<evidence type="ECO:0000256" key="4">
    <source>
        <dbReference type="ARBA" id="ARBA00023015"/>
    </source>
</evidence>
<name>A0A938WL33_9BACT</name>
<keyword evidence="3 7" id="KW-0862">Zinc</keyword>
<proteinExistence type="inferred from homology"/>
<accession>A0A938WL33</accession>
<evidence type="ECO:0000313" key="8">
    <source>
        <dbReference type="EMBL" id="MBM6661024.1"/>
    </source>
</evidence>
<keyword evidence="7" id="KW-0479">Metal-binding</keyword>
<dbReference type="SUPFAM" id="SSF46785">
    <property type="entry name" value="Winged helix' DNA-binding domain"/>
    <property type="match status" value="1"/>
</dbReference>
<dbReference type="RefSeq" id="WP_205108343.1">
    <property type="nucleotide sequence ID" value="NZ_JACJJL010000005.1"/>
</dbReference>
<dbReference type="InterPro" id="IPR036390">
    <property type="entry name" value="WH_DNA-bd_sf"/>
</dbReference>
<comment type="similarity">
    <text evidence="1">Belongs to the Fur family.</text>
</comment>
<dbReference type="InterPro" id="IPR043135">
    <property type="entry name" value="Fur_C"/>
</dbReference>
<keyword evidence="2" id="KW-0678">Repressor</keyword>
<dbReference type="Gene3D" id="3.30.1490.190">
    <property type="match status" value="1"/>
</dbReference>
<dbReference type="PANTHER" id="PTHR33202:SF22">
    <property type="entry name" value="HYDROGEN PEROXIDE SENSITIVE REPRESSOR"/>
    <property type="match status" value="1"/>
</dbReference>
<dbReference type="GO" id="GO:0000976">
    <property type="term" value="F:transcription cis-regulatory region binding"/>
    <property type="evidence" value="ECO:0007669"/>
    <property type="project" value="TreeGrafter"/>
</dbReference>
<dbReference type="GO" id="GO:0045892">
    <property type="term" value="P:negative regulation of DNA-templated transcription"/>
    <property type="evidence" value="ECO:0007669"/>
    <property type="project" value="TreeGrafter"/>
</dbReference>
<dbReference type="PANTHER" id="PTHR33202">
    <property type="entry name" value="ZINC UPTAKE REGULATION PROTEIN"/>
    <property type="match status" value="1"/>
</dbReference>
<dbReference type="InterPro" id="IPR036388">
    <property type="entry name" value="WH-like_DNA-bd_sf"/>
</dbReference>
<dbReference type="EMBL" id="JACJJL010000005">
    <property type="protein sequence ID" value="MBM6661024.1"/>
    <property type="molecule type" value="Genomic_DNA"/>
</dbReference>
<comment type="cofactor">
    <cofactor evidence="7">
        <name>Zn(2+)</name>
        <dbReference type="ChEBI" id="CHEBI:29105"/>
    </cofactor>
    <text evidence="7">Binds 1 zinc ion per subunit.</text>
</comment>
<protein>
    <submittedName>
        <fullName evidence="8">Transcriptional repressor</fullName>
    </submittedName>
</protein>
<dbReference type="AlphaFoldDB" id="A0A938WL33"/>
<evidence type="ECO:0000256" key="5">
    <source>
        <dbReference type="ARBA" id="ARBA00023125"/>
    </source>
</evidence>
<dbReference type="Proteomes" id="UP000764045">
    <property type="component" value="Unassembled WGS sequence"/>
</dbReference>
<evidence type="ECO:0000256" key="6">
    <source>
        <dbReference type="ARBA" id="ARBA00023163"/>
    </source>
</evidence>
<dbReference type="InterPro" id="IPR002481">
    <property type="entry name" value="FUR"/>
</dbReference>
<sequence>MDVSKIEEILQGHGIKPTSNRIVVLRELTSAERPMSLTELEYKILSIDKSGIFRALSVFKEHHLVHVLEDGGDGVRYEFCRSHSDDADDDLHAHFYCERCRQTFCLEDIAVPQVELPGGYEAVSVNYMIKGICPECARKHR</sequence>
<evidence type="ECO:0000256" key="3">
    <source>
        <dbReference type="ARBA" id="ARBA00022833"/>
    </source>
</evidence>
<comment type="caution">
    <text evidence="8">The sequence shown here is derived from an EMBL/GenBank/DDBJ whole genome shotgun (WGS) entry which is preliminary data.</text>
</comment>
<dbReference type="Pfam" id="PF01475">
    <property type="entry name" value="FUR"/>
    <property type="match status" value="1"/>
</dbReference>
<evidence type="ECO:0000256" key="7">
    <source>
        <dbReference type="PIRSR" id="PIRSR602481-1"/>
    </source>
</evidence>
<keyword evidence="9" id="KW-1185">Reference proteome</keyword>
<evidence type="ECO:0000313" key="9">
    <source>
        <dbReference type="Proteomes" id="UP000764045"/>
    </source>
</evidence>
<reference evidence="8 9" key="1">
    <citation type="journal article" date="2021" name="Sci. Rep.">
        <title>The distribution of antibiotic resistance genes in chicken gut microbiota commensals.</title>
        <authorList>
            <person name="Juricova H."/>
            <person name="Matiasovicova J."/>
            <person name="Kubasova T."/>
            <person name="Cejkova D."/>
            <person name="Rychlik I."/>
        </authorList>
    </citation>
    <scope>NUCLEOTIDE SEQUENCE [LARGE SCALE GENOMIC DNA]</scope>
    <source>
        <strain evidence="8 9">An819</strain>
    </source>
</reference>
<feature type="binding site" evidence="7">
    <location>
        <position position="136"/>
    </location>
    <ligand>
        <name>Zn(2+)</name>
        <dbReference type="ChEBI" id="CHEBI:29105"/>
    </ligand>
</feature>
<evidence type="ECO:0000256" key="2">
    <source>
        <dbReference type="ARBA" id="ARBA00022491"/>
    </source>
</evidence>
<gene>
    <name evidence="8" type="ORF">H6B30_04505</name>
</gene>
<dbReference type="GO" id="GO:0003700">
    <property type="term" value="F:DNA-binding transcription factor activity"/>
    <property type="evidence" value="ECO:0007669"/>
    <property type="project" value="InterPro"/>
</dbReference>
<feature type="binding site" evidence="7">
    <location>
        <position position="133"/>
    </location>
    <ligand>
        <name>Zn(2+)</name>
        <dbReference type="ChEBI" id="CHEBI:29105"/>
    </ligand>
</feature>
<dbReference type="Gene3D" id="1.10.10.10">
    <property type="entry name" value="Winged helix-like DNA-binding domain superfamily/Winged helix DNA-binding domain"/>
    <property type="match status" value="1"/>
</dbReference>
<evidence type="ECO:0000256" key="1">
    <source>
        <dbReference type="ARBA" id="ARBA00007957"/>
    </source>
</evidence>
<keyword evidence="4" id="KW-0805">Transcription regulation</keyword>
<organism evidence="8 9">
    <name type="scientific">Marseilla massiliensis</name>
    <dbReference type="NCBI Taxonomy" id="1841864"/>
    <lineage>
        <taxon>Bacteria</taxon>
        <taxon>Pseudomonadati</taxon>
        <taxon>Bacteroidota</taxon>
        <taxon>Bacteroidia</taxon>
        <taxon>Bacteroidales</taxon>
        <taxon>Prevotellaceae</taxon>
        <taxon>Marseilla</taxon>
    </lineage>
</organism>
<keyword evidence="6" id="KW-0804">Transcription</keyword>
<keyword evidence="5" id="KW-0238">DNA-binding</keyword>
<dbReference type="GO" id="GO:0008270">
    <property type="term" value="F:zinc ion binding"/>
    <property type="evidence" value="ECO:0007669"/>
    <property type="project" value="TreeGrafter"/>
</dbReference>
<feature type="binding site" evidence="7">
    <location>
        <position position="97"/>
    </location>
    <ligand>
        <name>Zn(2+)</name>
        <dbReference type="ChEBI" id="CHEBI:29105"/>
    </ligand>
</feature>
<dbReference type="GO" id="GO:1900376">
    <property type="term" value="P:regulation of secondary metabolite biosynthetic process"/>
    <property type="evidence" value="ECO:0007669"/>
    <property type="project" value="TreeGrafter"/>
</dbReference>